<evidence type="ECO:0000313" key="17">
    <source>
        <dbReference type="EMBL" id="ERN15543.1"/>
    </source>
</evidence>
<dbReference type="InterPro" id="IPR016222">
    <property type="entry name" value="G3P_O-acylTrfase_chlp"/>
</dbReference>
<evidence type="ECO:0000256" key="5">
    <source>
        <dbReference type="ARBA" id="ARBA00022516"/>
    </source>
</evidence>
<comment type="pathway">
    <text evidence="2 14">Phospholipid metabolism; CDP-diacylglycerol biosynthesis; CDP-diacylglycerol from sn-glycerol 3-phosphate: step 1/3.</text>
</comment>
<dbReference type="HOGENOM" id="CLU_043091_1_0_1"/>
<keyword evidence="6 14" id="KW-0150">Chloroplast</keyword>
<dbReference type="UniPathway" id="UPA00557">
    <property type="reaction ID" value="UER00612"/>
</dbReference>
<keyword evidence="9" id="KW-0809">Transit peptide</keyword>
<dbReference type="GO" id="GO:0004366">
    <property type="term" value="F:glycerol-3-phosphate O-acyltransferase activity"/>
    <property type="evidence" value="ECO:0000318"/>
    <property type="project" value="GO_Central"/>
</dbReference>
<dbReference type="STRING" id="13333.U5D5D6"/>
<dbReference type="Gene3D" id="3.40.1130.10">
    <property type="entry name" value="Glycerol-3-phosphate (1)-acyltransferase"/>
    <property type="match status" value="1"/>
</dbReference>
<dbReference type="Gramene" id="ERN15543">
    <property type="protein sequence ID" value="ERN15543"/>
    <property type="gene ID" value="AMTR_s00048p00119140"/>
</dbReference>
<dbReference type="GO" id="GO:0006655">
    <property type="term" value="P:phosphatidylglycerol biosynthetic process"/>
    <property type="evidence" value="ECO:0000318"/>
    <property type="project" value="GO_Central"/>
</dbReference>
<dbReference type="PANTHER" id="PTHR35695">
    <property type="entry name" value="GLYCEROL-3-PHOSPHATE ACYLTRANSFERASE, CHLOROPLASTIC"/>
    <property type="match status" value="1"/>
</dbReference>
<dbReference type="AlphaFoldDB" id="U5D5D6"/>
<keyword evidence="13 14" id="KW-0012">Acyltransferase</keyword>
<dbReference type="GO" id="GO:0016024">
    <property type="term" value="P:CDP-diacylglycerol biosynthetic process"/>
    <property type="evidence" value="ECO:0007669"/>
    <property type="project" value="UniProtKB-UniPathway"/>
</dbReference>
<comment type="similarity">
    <text evidence="4 14">Belongs to the GPAT/DAPAT family.</text>
</comment>
<gene>
    <name evidence="17" type="ORF">AMTR_s00048p00119140</name>
</gene>
<comment type="subcellular location">
    <subcellularLocation>
        <location evidence="1 14">Plastid</location>
        <location evidence="1 14">Chloroplast stroma</location>
    </subcellularLocation>
</comment>
<dbReference type="Pfam" id="PF01553">
    <property type="entry name" value="Acyltransferase"/>
    <property type="match status" value="1"/>
</dbReference>
<evidence type="ECO:0000256" key="14">
    <source>
        <dbReference type="PIRNR" id="PIRNR000431"/>
    </source>
</evidence>
<dbReference type="SMART" id="SM00563">
    <property type="entry name" value="PlsC"/>
    <property type="match status" value="1"/>
</dbReference>
<protein>
    <recommendedName>
        <fullName evidence="14">Glycerol-3-phosphate acyltransferase, chloroplastic</fullName>
        <shortName evidence="14">GPAT</shortName>
        <ecNumber evidence="14">2.3.1.15</ecNumber>
    </recommendedName>
</protein>
<evidence type="ECO:0000256" key="10">
    <source>
        <dbReference type="ARBA" id="ARBA00023098"/>
    </source>
</evidence>
<proteinExistence type="inferred from homology"/>
<dbReference type="EMBL" id="KI392502">
    <property type="protein sequence ID" value="ERN15543.1"/>
    <property type="molecule type" value="Genomic_DNA"/>
</dbReference>
<evidence type="ECO:0000256" key="12">
    <source>
        <dbReference type="ARBA" id="ARBA00023264"/>
    </source>
</evidence>
<keyword evidence="12" id="KW-1208">Phospholipid metabolism</keyword>
<dbReference type="GO" id="GO:0009570">
    <property type="term" value="C:chloroplast stroma"/>
    <property type="evidence" value="ECO:0000318"/>
    <property type="project" value="GO_Central"/>
</dbReference>
<evidence type="ECO:0000256" key="9">
    <source>
        <dbReference type="ARBA" id="ARBA00022946"/>
    </source>
</evidence>
<dbReference type="SUPFAM" id="SSF69593">
    <property type="entry name" value="Glycerol-3-phosphate (1)-acyltransferase"/>
    <property type="match status" value="1"/>
</dbReference>
<sequence>MLILSAATPVVYGLNSRSRFSTLFYSFNTSFHSLSLSSSLLSLSIQSGARPSPCLVFSALTSSSRLRSKVRAMEELIDNKNTGERACNAGASSTKSSAVLSPDFSATEAGFLHVQSEEDMLLRIKKEKEANRLPENVAAVMEELYHNYRDAVFQSGNSRAHEIVLTNMASAFDLILLDLEKPFTFPPFHKAIREPFDYYAFGQNYIRPLIDFRESYVGNISLFSDVEEKIKQGHNIVFMSNHQTEADPAVIALLLEISNPFLSENLTYLAGDRVVTDPVCKPFSMGRNLICVYSKKHMHDVPELAEMKRRANTSSLKEMALRLRSGSQIIWIAPSGGRDRPDPRTGEWSPAPFDVTSVDNMRRLVEHSGVPGHIYPMAVLCYDIMPPPRVVEKEIGERREISFHGVGISLGQEMNFNDITSGIEDSEDAKSAFSKALYDSVTEQYRVLQSAIHGKKGTSASSSNITLSQPGN</sequence>
<evidence type="ECO:0000259" key="16">
    <source>
        <dbReference type="SMART" id="SM00563"/>
    </source>
</evidence>
<dbReference type="InterPro" id="IPR023083">
    <property type="entry name" value="G3P_O-acylTrfase_N"/>
</dbReference>
<dbReference type="KEGG" id="atr:18443833"/>
<keyword evidence="7 14" id="KW-0934">Plastid</keyword>
<dbReference type="EC" id="2.3.1.15" evidence="14"/>
<dbReference type="InterPro" id="IPR038114">
    <property type="entry name" value="GPAT_N_sf"/>
</dbReference>
<dbReference type="Gene3D" id="1.10.1200.50">
    <property type="entry name" value="Glycerol-3-phosphate acyltransferase, alpha helical bundle, N-terminal"/>
    <property type="match status" value="1"/>
</dbReference>
<evidence type="ECO:0000256" key="13">
    <source>
        <dbReference type="ARBA" id="ARBA00023315"/>
    </source>
</evidence>
<evidence type="ECO:0000256" key="7">
    <source>
        <dbReference type="ARBA" id="ARBA00022640"/>
    </source>
</evidence>
<evidence type="ECO:0000256" key="6">
    <source>
        <dbReference type="ARBA" id="ARBA00022528"/>
    </source>
</evidence>
<feature type="domain" description="Phospholipid/glycerol acyltransferase" evidence="16">
    <location>
        <begin position="236"/>
        <end position="382"/>
    </location>
</feature>
<comment type="catalytic activity">
    <reaction evidence="14">
        <text>sn-glycerol 3-phosphate + an acyl-CoA = a 1-acyl-sn-glycero-3-phosphate + CoA</text>
        <dbReference type="Rhea" id="RHEA:15325"/>
        <dbReference type="ChEBI" id="CHEBI:57287"/>
        <dbReference type="ChEBI" id="CHEBI:57597"/>
        <dbReference type="ChEBI" id="CHEBI:57970"/>
        <dbReference type="ChEBI" id="CHEBI:58342"/>
        <dbReference type="EC" id="2.3.1.15"/>
    </reaction>
</comment>
<comment type="pathway">
    <text evidence="3">Lipid metabolism.</text>
</comment>
<dbReference type="InterPro" id="IPR002123">
    <property type="entry name" value="Plipid/glycerol_acylTrfase"/>
</dbReference>
<dbReference type="OMA" id="IAENMIY"/>
<evidence type="ECO:0000256" key="8">
    <source>
        <dbReference type="ARBA" id="ARBA00022679"/>
    </source>
</evidence>
<keyword evidence="18" id="KW-1185">Reference proteome</keyword>
<keyword evidence="8 14" id="KW-0808">Transferase</keyword>
<evidence type="ECO:0000256" key="2">
    <source>
        <dbReference type="ARBA" id="ARBA00004765"/>
    </source>
</evidence>
<evidence type="ECO:0000256" key="15">
    <source>
        <dbReference type="PIRSR" id="PIRSR000431-2"/>
    </source>
</evidence>
<organism evidence="17 18">
    <name type="scientific">Amborella trichopoda</name>
    <dbReference type="NCBI Taxonomy" id="13333"/>
    <lineage>
        <taxon>Eukaryota</taxon>
        <taxon>Viridiplantae</taxon>
        <taxon>Streptophyta</taxon>
        <taxon>Embryophyta</taxon>
        <taxon>Tracheophyta</taxon>
        <taxon>Spermatophyta</taxon>
        <taxon>Magnoliopsida</taxon>
        <taxon>Amborellales</taxon>
        <taxon>Amborellaceae</taxon>
        <taxon>Amborella</taxon>
    </lineage>
</organism>
<feature type="short sequence motif" description="HXXXXD motif" evidence="15">
    <location>
        <begin position="242"/>
        <end position="247"/>
    </location>
</feature>
<dbReference type="Proteomes" id="UP000017836">
    <property type="component" value="Unassembled WGS sequence"/>
</dbReference>
<accession>U5D5D6</accession>
<dbReference type="PANTHER" id="PTHR35695:SF1">
    <property type="entry name" value="GLYCEROL-3-PHOSPHATE ACYLTRANSFERASE, CHLOROPLASTIC"/>
    <property type="match status" value="1"/>
</dbReference>
<evidence type="ECO:0000256" key="4">
    <source>
        <dbReference type="ARBA" id="ARBA00007937"/>
    </source>
</evidence>
<keyword evidence="5" id="KW-0444">Lipid biosynthesis</keyword>
<dbReference type="CDD" id="cd07985">
    <property type="entry name" value="LPLAT_GPAT"/>
    <property type="match status" value="1"/>
</dbReference>
<evidence type="ECO:0000313" key="18">
    <source>
        <dbReference type="Proteomes" id="UP000017836"/>
    </source>
</evidence>
<keyword evidence="10 14" id="KW-0443">Lipid metabolism</keyword>
<keyword evidence="11" id="KW-0594">Phospholipid biosynthesis</keyword>
<evidence type="ECO:0000256" key="3">
    <source>
        <dbReference type="ARBA" id="ARBA00005189"/>
    </source>
</evidence>
<evidence type="ECO:0000256" key="1">
    <source>
        <dbReference type="ARBA" id="ARBA00004470"/>
    </source>
</evidence>
<dbReference type="PIRSF" id="PIRSF000431">
    <property type="entry name" value="Glycerol-3-P_O-acyltransfrase"/>
    <property type="match status" value="1"/>
</dbReference>
<reference evidence="18" key="1">
    <citation type="journal article" date="2013" name="Science">
        <title>The Amborella genome and the evolution of flowering plants.</title>
        <authorList>
            <consortium name="Amborella Genome Project"/>
        </authorList>
    </citation>
    <scope>NUCLEOTIDE SEQUENCE [LARGE SCALE GENOMIC DNA]</scope>
</reference>
<name>U5D5D6_AMBTC</name>
<dbReference type="Pfam" id="PF14829">
    <property type="entry name" value="GPAT_N"/>
    <property type="match status" value="1"/>
</dbReference>
<dbReference type="OrthoDB" id="524544at2759"/>
<dbReference type="eggNOG" id="ENOG502QRHE">
    <property type="taxonomic scope" value="Eukaryota"/>
</dbReference>
<evidence type="ECO:0000256" key="11">
    <source>
        <dbReference type="ARBA" id="ARBA00023209"/>
    </source>
</evidence>
<comment type="function">
    <text evidence="14">Esterifies acyl-group from acyl-ACP to the sn-1 position of glycerol-3-phosphate. The enzyme from chilling-resistant plants discriminates against non-fluid palmitic acid and selects oleic acid whereas the enzyme from sensitive plants accepts both fatty acids.</text>
</comment>